<organism evidence="3">
    <name type="scientific">uncultured euryarchaeote Rifle_16ft_4_minimus_309</name>
    <dbReference type="NCBI Taxonomy" id="1665192"/>
    <lineage>
        <taxon>Archaea</taxon>
        <taxon>Methanobacteriati</taxon>
        <taxon>Methanobacteriota</taxon>
        <taxon>environmental samples</taxon>
    </lineage>
</organism>
<dbReference type="EMBL" id="KT006986">
    <property type="protein sequence ID" value="AKQ01948.1"/>
    <property type="molecule type" value="Genomic_DNA"/>
</dbReference>
<evidence type="ECO:0000259" key="2">
    <source>
        <dbReference type="Pfam" id="PF01970"/>
    </source>
</evidence>
<feature type="transmembrane region" description="Helical" evidence="1">
    <location>
        <begin position="288"/>
        <end position="312"/>
    </location>
</feature>
<dbReference type="PANTHER" id="PTHR42204:SF1">
    <property type="entry name" value="INTEGRAL MEMBRANE PROTEIN"/>
    <property type="match status" value="1"/>
</dbReference>
<dbReference type="AlphaFoldDB" id="A0A0H4T2T2"/>
<keyword evidence="1" id="KW-0472">Membrane</keyword>
<feature type="transmembrane region" description="Helical" evidence="1">
    <location>
        <begin position="379"/>
        <end position="410"/>
    </location>
</feature>
<dbReference type="PANTHER" id="PTHR42204">
    <property type="entry name" value="INTEGRAL MEMBRANE PROTEIN"/>
    <property type="match status" value="1"/>
</dbReference>
<evidence type="ECO:0000256" key="1">
    <source>
        <dbReference type="SAM" id="Phobius"/>
    </source>
</evidence>
<accession>A0A0H4T2T2</accession>
<proteinExistence type="predicted"/>
<feature type="domain" description="DUF112" evidence="2">
    <location>
        <begin position="12"/>
        <end position="425"/>
    </location>
</feature>
<feature type="transmembrane region" description="Helical" evidence="1">
    <location>
        <begin position="332"/>
        <end position="358"/>
    </location>
</feature>
<feature type="transmembrane region" description="Helical" evidence="1">
    <location>
        <begin position="154"/>
        <end position="171"/>
    </location>
</feature>
<feature type="transmembrane region" description="Helical" evidence="1">
    <location>
        <begin position="208"/>
        <end position="227"/>
    </location>
</feature>
<feature type="transmembrane region" description="Helical" evidence="1">
    <location>
        <begin position="112"/>
        <end position="134"/>
    </location>
</feature>
<name>A0A0H4T2T2_9EURY</name>
<keyword evidence="1" id="KW-0812">Transmembrane</keyword>
<sequence length="441" mass="44997">MDVLVFAAGFALVTILGVGTGLVTGLSPGLHVNNVAALVLATRPAWVGALAAVLPHAQGDPATDVLLACFLLATAASHAAFDFVPSVFFGAPSEDTALATLPGHRLLLDGEGARAVALAARGALLGTAFAAFLLLPMRWILGEPIGLADAFRPWTGPFLAFLLLALLASEVHPPRRARRAARAAWVQLLAAALGVAVLRDSGPLPSDVVLFPLFSGLFGIPNLVVGVRSRPGTIPQQRISPLPRLTKADLRWSIRGTLAGASVSWLPGLSGGSAATLASIGRRSTTPAGFLVVLGAVSSSTTLLSVGVLFIIHRARSGAAAAVRDLVGDPDGWTQIAAVPSLLLTLVASALVACALAAPAAARIGRAFAVRWASRDPRVLSGVCLVALVVLIGVASGPVGVGIAALAALVGSVPITLRVRRVHLMASLLVPVLLTHLGSPW</sequence>
<protein>
    <recommendedName>
        <fullName evidence="2">DUF112 domain-containing protein</fullName>
    </recommendedName>
</protein>
<evidence type="ECO:0000313" key="3">
    <source>
        <dbReference type="EMBL" id="AKQ01948.1"/>
    </source>
</evidence>
<dbReference type="InterPro" id="IPR002823">
    <property type="entry name" value="DUF112_TM"/>
</dbReference>
<reference evidence="3" key="1">
    <citation type="journal article" date="2015" name="ISME J.">
        <title>Aquifer environment selects for microbial species cohorts in sediment and groundwater.</title>
        <authorList>
            <person name="Hug L.A."/>
            <person name="Thomas B.C."/>
            <person name="Brown C.T."/>
            <person name="Frischkorn K.R."/>
            <person name="Williams K.H."/>
            <person name="Tringe S.G."/>
            <person name="Banfield J.F."/>
        </authorList>
    </citation>
    <scope>NUCLEOTIDE SEQUENCE</scope>
</reference>
<feature type="transmembrane region" description="Helical" evidence="1">
    <location>
        <begin position="183"/>
        <end position="202"/>
    </location>
</feature>
<keyword evidence="1" id="KW-1133">Transmembrane helix</keyword>
<dbReference type="Pfam" id="PF01970">
    <property type="entry name" value="TctA"/>
    <property type="match status" value="1"/>
</dbReference>